<evidence type="ECO:0000259" key="3">
    <source>
        <dbReference type="Pfam" id="PF05729"/>
    </source>
</evidence>
<feature type="region of interest" description="Disordered" evidence="1">
    <location>
        <begin position="805"/>
        <end position="831"/>
    </location>
</feature>
<evidence type="ECO:0000256" key="1">
    <source>
        <dbReference type="SAM" id="MobiDB-lite"/>
    </source>
</evidence>
<proteinExistence type="predicted"/>
<accession>A0A7X5UKX0</accession>
<keyword evidence="2" id="KW-0812">Transmembrane</keyword>
<dbReference type="EMBL" id="JAAOYM010000001">
    <property type="protein sequence ID" value="NIJ09902.1"/>
    <property type="molecule type" value="Genomic_DNA"/>
</dbReference>
<evidence type="ECO:0000313" key="4">
    <source>
        <dbReference type="EMBL" id="NIJ09902.1"/>
    </source>
</evidence>
<gene>
    <name evidence="4" type="ORF">FHU38_000246</name>
</gene>
<dbReference type="Proteomes" id="UP000545493">
    <property type="component" value="Unassembled WGS sequence"/>
</dbReference>
<dbReference type="Pfam" id="PF05729">
    <property type="entry name" value="NACHT"/>
    <property type="match status" value="1"/>
</dbReference>
<feature type="domain" description="NACHT" evidence="3">
    <location>
        <begin position="154"/>
        <end position="311"/>
    </location>
</feature>
<keyword evidence="2" id="KW-0472">Membrane</keyword>
<name>A0A7X5UKX0_9PSEU</name>
<dbReference type="AlphaFoldDB" id="A0A7X5UKX0"/>
<dbReference type="RefSeq" id="WP_167165679.1">
    <property type="nucleotide sequence ID" value="NZ_JAAOYM010000001.1"/>
</dbReference>
<evidence type="ECO:0000256" key="2">
    <source>
        <dbReference type="SAM" id="Phobius"/>
    </source>
</evidence>
<keyword evidence="5" id="KW-1185">Reference proteome</keyword>
<feature type="transmembrane region" description="Helical" evidence="2">
    <location>
        <begin position="82"/>
        <end position="101"/>
    </location>
</feature>
<dbReference type="InterPro" id="IPR027417">
    <property type="entry name" value="P-loop_NTPase"/>
</dbReference>
<dbReference type="Gene3D" id="3.40.50.300">
    <property type="entry name" value="P-loop containing nucleotide triphosphate hydrolases"/>
    <property type="match status" value="1"/>
</dbReference>
<evidence type="ECO:0000313" key="5">
    <source>
        <dbReference type="Proteomes" id="UP000545493"/>
    </source>
</evidence>
<protein>
    <recommendedName>
        <fullName evidence="3">NACHT domain-containing protein</fullName>
    </recommendedName>
</protein>
<organism evidence="4 5">
    <name type="scientific">Saccharomonospora amisosensis</name>
    <dbReference type="NCBI Taxonomy" id="1128677"/>
    <lineage>
        <taxon>Bacteria</taxon>
        <taxon>Bacillati</taxon>
        <taxon>Actinomycetota</taxon>
        <taxon>Actinomycetes</taxon>
        <taxon>Pseudonocardiales</taxon>
        <taxon>Pseudonocardiaceae</taxon>
        <taxon>Saccharomonospora</taxon>
    </lineage>
</organism>
<dbReference type="SUPFAM" id="SSF52540">
    <property type="entry name" value="P-loop containing nucleoside triphosphate hydrolases"/>
    <property type="match status" value="1"/>
</dbReference>
<sequence length="1202" mass="135764">MPRNERAGQPVTHEREALESVATPGFFGRFANIWRWPRRWRTRILSWLAVAGLLAYAFLLVWPAVPQKPGGVQPWIDRYEAIIYVLLPLAVGLAGLLLLRLRLAKRAFTKRAVKNTREFVPTAKGSIIQDVVGRDQMCYVLKENLRDPNERRPHLLVGGPGAGKTAVIVRLTKLLAKNRAVPVPLRLRDLGDGTELDFSELARKRFCREVDEAMLESWLVKTRIAEEAWRWLRKENRIVVLADGLEEVFADGKKEKDRDNLIRNAIRDAGKDRLPLIIATRPHAPLESVEAAVVELEPLSEEAALAYVQQHYDPEEEHRLDWVVERGRVTDMPLYLRITKELSRKRMLQHVLGRTAKGKLDTRSVDRPALRRRLMKTWVDAVIEGEIQEKPALTRFEREAAILQVSALACIGLRLDTVEVPFGELDTALPDNRETEGVDMAVAQFATTDTPGGEAGRGWDALLSFHHRPPRTDHGQTHWSIAQRLSRKLDELSGRAGPDHFGIDLPLAAIWAEQLGLVEAHGERVRFQHSLMQAYLGARFMEDLPKEDVGQIVSPAIRNSTGPGPELLTALVFLSRNDLDATIQRDGQHARTDDDAQSEAKLVKELQRAAQDLMGNGNRSDRRKGEKVLDLYGTALEIDAAHVVRRHRQANSHPATRTLAGSGCGGLCLHHELAAELAKKWREIRSDDTKGLEEAKLQLVHRFGEVLRSLGEQWEADRSHPDNAVSVNLHLPAYERLREIGLQEESYRVRIAIVEELGAGGDTAHVALYDELKDPWTRYKIRQQDTEDIEIREADRVVAQERVATKGTAAGARREGVRKVPVTKGPPRQPPGNAWDLWREVVLAAQVTPLLLGSVAQSEHRENVKRWLHSWCEGINPDRREDGHRDRLPLSVERALARGFKAAANRRVRHPASSTEARDILIGQAEQMLRCARSWFTQLTLIHALTLWALPDEEVATGDNTAQWQDKSPRNRVDQWLDLASIGSAGRLHPFVLEAANLAESALRTRKPEQFIWIDEVGVVNRIGSATGDPTRHRIHSLWIPPSTGWSALRPEAQQLVGDVLLLLNLSERGETPRERDRYLERVNQPELPPCLDGDRRPLDPLLSVAKQGPSRPGSRCVDGCSFELCPYPPRGARDLRELGEAFCRRQATAVSSGFRERGWRHPFRRHRAPWQHTKRRDLRQFWNDMAARMHTHTGPDDAAEG</sequence>
<feature type="transmembrane region" description="Helical" evidence="2">
    <location>
        <begin position="44"/>
        <end position="62"/>
    </location>
</feature>
<reference evidence="4 5" key="1">
    <citation type="submission" date="2020-03" db="EMBL/GenBank/DDBJ databases">
        <title>Sequencing the genomes of 1000 actinobacteria strains.</title>
        <authorList>
            <person name="Klenk H.-P."/>
        </authorList>
    </citation>
    <scope>NUCLEOTIDE SEQUENCE [LARGE SCALE GENOMIC DNA]</scope>
    <source>
        <strain evidence="4 5">DSM 45685</strain>
    </source>
</reference>
<keyword evidence="2" id="KW-1133">Transmembrane helix</keyword>
<comment type="caution">
    <text evidence="4">The sequence shown here is derived from an EMBL/GenBank/DDBJ whole genome shotgun (WGS) entry which is preliminary data.</text>
</comment>
<dbReference type="InterPro" id="IPR007111">
    <property type="entry name" value="NACHT_NTPase"/>
</dbReference>